<dbReference type="eggNOG" id="COG4607">
    <property type="taxonomic scope" value="Bacteria"/>
</dbReference>
<comment type="similarity">
    <text evidence="2">Belongs to the bacterial solute-binding protein 8 family.</text>
</comment>
<evidence type="ECO:0000259" key="8">
    <source>
        <dbReference type="PROSITE" id="PS50983"/>
    </source>
</evidence>
<dbReference type="Pfam" id="PF01497">
    <property type="entry name" value="Peripla_BP_2"/>
    <property type="match status" value="1"/>
</dbReference>
<keyword evidence="3" id="KW-0813">Transport</keyword>
<evidence type="ECO:0000256" key="3">
    <source>
        <dbReference type="ARBA" id="ARBA00022448"/>
    </source>
</evidence>
<accession>A0A0H4X804</accession>
<evidence type="ECO:0000256" key="5">
    <source>
        <dbReference type="ARBA" id="ARBA00022729"/>
    </source>
</evidence>
<protein>
    <submittedName>
        <fullName evidence="9">Periplasmic binding protein</fullName>
    </submittedName>
</protein>
<feature type="domain" description="Fe/B12 periplasmic-binding" evidence="8">
    <location>
        <begin position="43"/>
        <end position="318"/>
    </location>
</feature>
<dbReference type="RefSeq" id="WP_002635833.1">
    <property type="nucleotide sequence ID" value="NZ_CP012109.1"/>
</dbReference>
<sequence>MHRIHRPLVAALFASSLATALPATAFELPHAGGTLSVPATPTRLAVYDLGALDTLNALGLRAVAVPKSTFPATLAAYNSNGVTQAGSLFEPDAKVLAEVKPDLIVVGGRSRNQVDALSAIAPTVNLSVRADHFVEDVKTQTRALGTAFGKQQAAEKLIKNFEKETKNLKSLTQGKTAVMLFAMNGNVMVHAPGDRFGYLHELAGFKAVVPPSEGGEDGPRPKPGTPEAKARQEAAAALLQKAVAADPDWWVVLDRGAATGGGENKALETLAQHPLLSQTRAVKEGRVAVVDAPSWYVVGGGIANVTRIVQDLARTVKK</sequence>
<gene>
    <name evidence="9" type="ORF">A176_000894</name>
</gene>
<comment type="subcellular location">
    <subcellularLocation>
        <location evidence="1">Cell envelope</location>
    </subcellularLocation>
</comment>
<feature type="chain" id="PRO_5005212434" evidence="7">
    <location>
        <begin position="26"/>
        <end position="318"/>
    </location>
</feature>
<dbReference type="InterPro" id="IPR002491">
    <property type="entry name" value="ABC_transptr_periplasmic_BD"/>
</dbReference>
<evidence type="ECO:0000256" key="2">
    <source>
        <dbReference type="ARBA" id="ARBA00008814"/>
    </source>
</evidence>
<dbReference type="SUPFAM" id="SSF53807">
    <property type="entry name" value="Helical backbone' metal receptor"/>
    <property type="match status" value="1"/>
</dbReference>
<evidence type="ECO:0000256" key="4">
    <source>
        <dbReference type="ARBA" id="ARBA00022496"/>
    </source>
</evidence>
<dbReference type="PANTHER" id="PTHR30532:SF28">
    <property type="entry name" value="PETROBACTIN-BINDING PROTEIN YCLQ"/>
    <property type="match status" value="1"/>
</dbReference>
<dbReference type="Proteomes" id="UP000009026">
    <property type="component" value="Chromosome"/>
</dbReference>
<dbReference type="EMBL" id="CP012109">
    <property type="protein sequence ID" value="AKQ63982.1"/>
    <property type="molecule type" value="Genomic_DNA"/>
</dbReference>
<evidence type="ECO:0000256" key="1">
    <source>
        <dbReference type="ARBA" id="ARBA00004196"/>
    </source>
</evidence>
<proteinExistence type="inferred from homology"/>
<keyword evidence="5 7" id="KW-0732">Signal</keyword>
<evidence type="ECO:0000313" key="10">
    <source>
        <dbReference type="Proteomes" id="UP000009026"/>
    </source>
</evidence>
<dbReference type="OrthoDB" id="63946at2"/>
<dbReference type="PATRIC" id="fig|1297742.4.peg.910"/>
<feature type="region of interest" description="Disordered" evidence="6">
    <location>
        <begin position="209"/>
        <end position="229"/>
    </location>
</feature>
<dbReference type="STRING" id="1297742.A176_000894"/>
<reference evidence="9 10" key="1">
    <citation type="journal article" date="2016" name="PLoS ONE">
        <title>Complete Genome Sequence and Comparative Genomics of a Novel Myxobacterium Myxococcus hansupus.</title>
        <authorList>
            <person name="Sharma G."/>
            <person name="Narwani T."/>
            <person name="Subramanian S."/>
        </authorList>
    </citation>
    <scope>NUCLEOTIDE SEQUENCE [LARGE SCALE GENOMIC DNA]</scope>
    <source>
        <strain evidence="10">mixupus</strain>
    </source>
</reference>
<dbReference type="KEGG" id="mym:A176_000894"/>
<dbReference type="GO" id="GO:1901678">
    <property type="term" value="P:iron coordination entity transport"/>
    <property type="evidence" value="ECO:0007669"/>
    <property type="project" value="UniProtKB-ARBA"/>
</dbReference>
<evidence type="ECO:0000256" key="7">
    <source>
        <dbReference type="SAM" id="SignalP"/>
    </source>
</evidence>
<keyword evidence="4" id="KW-0410">Iron transport</keyword>
<dbReference type="Gene3D" id="3.40.50.1980">
    <property type="entry name" value="Nitrogenase molybdenum iron protein domain"/>
    <property type="match status" value="2"/>
</dbReference>
<evidence type="ECO:0000256" key="6">
    <source>
        <dbReference type="SAM" id="MobiDB-lite"/>
    </source>
</evidence>
<organism evidence="9 10">
    <name type="scientific">Pseudomyxococcus hansupus</name>
    <dbReference type="NCBI Taxonomy" id="1297742"/>
    <lineage>
        <taxon>Bacteria</taxon>
        <taxon>Pseudomonadati</taxon>
        <taxon>Myxococcota</taxon>
        <taxon>Myxococcia</taxon>
        <taxon>Myxococcales</taxon>
        <taxon>Cystobacterineae</taxon>
        <taxon>Myxococcaceae</taxon>
        <taxon>Pseudomyxococcus</taxon>
    </lineage>
</organism>
<dbReference type="PANTHER" id="PTHR30532">
    <property type="entry name" value="IRON III DICITRATE-BINDING PERIPLASMIC PROTEIN"/>
    <property type="match status" value="1"/>
</dbReference>
<keyword evidence="4" id="KW-0406">Ion transport</keyword>
<keyword evidence="4" id="KW-0408">Iron</keyword>
<keyword evidence="10" id="KW-1185">Reference proteome</keyword>
<feature type="signal peptide" evidence="7">
    <location>
        <begin position="1"/>
        <end position="25"/>
    </location>
</feature>
<evidence type="ECO:0000313" key="9">
    <source>
        <dbReference type="EMBL" id="AKQ63982.1"/>
    </source>
</evidence>
<dbReference type="PROSITE" id="PS50983">
    <property type="entry name" value="FE_B12_PBP"/>
    <property type="match status" value="1"/>
</dbReference>
<dbReference type="GO" id="GO:0030288">
    <property type="term" value="C:outer membrane-bounded periplasmic space"/>
    <property type="evidence" value="ECO:0007669"/>
    <property type="project" value="TreeGrafter"/>
</dbReference>
<dbReference type="AlphaFoldDB" id="A0A0H4X804"/>
<dbReference type="InterPro" id="IPR051313">
    <property type="entry name" value="Bact_iron-sidero_bind"/>
</dbReference>
<name>A0A0H4X804_9BACT</name>